<dbReference type="STRING" id="745820.SAMN04488053_101490"/>
<dbReference type="InterPro" id="IPR020904">
    <property type="entry name" value="Sc_DH/Rdtase_CS"/>
</dbReference>
<dbReference type="Gene3D" id="3.40.50.720">
    <property type="entry name" value="NAD(P)-binding Rossmann-like Domain"/>
    <property type="match status" value="1"/>
</dbReference>
<dbReference type="GO" id="GO:0016491">
    <property type="term" value="F:oxidoreductase activity"/>
    <property type="evidence" value="ECO:0007669"/>
    <property type="project" value="UniProtKB-KW"/>
</dbReference>
<name>A0A1H0AHG9_9BACI</name>
<keyword evidence="5" id="KW-1185">Reference proteome</keyword>
<evidence type="ECO:0000313" key="5">
    <source>
        <dbReference type="Proteomes" id="UP000198778"/>
    </source>
</evidence>
<dbReference type="PRINTS" id="PR00080">
    <property type="entry name" value="SDRFAMILY"/>
</dbReference>
<accession>A0A1H0AHG9</accession>
<keyword evidence="2" id="KW-0560">Oxidoreductase</keyword>
<dbReference type="RefSeq" id="WP_175444151.1">
    <property type="nucleotide sequence ID" value="NZ_FNIL01000001.1"/>
</dbReference>
<evidence type="ECO:0000256" key="1">
    <source>
        <dbReference type="ARBA" id="ARBA00006484"/>
    </source>
</evidence>
<evidence type="ECO:0000313" key="4">
    <source>
        <dbReference type="EMBL" id="SDN33032.1"/>
    </source>
</evidence>
<dbReference type="Pfam" id="PF00106">
    <property type="entry name" value="adh_short"/>
    <property type="match status" value="1"/>
</dbReference>
<gene>
    <name evidence="4" type="ORF">SAMN04488053_101490</name>
</gene>
<dbReference type="InterPro" id="IPR002347">
    <property type="entry name" value="SDR_fam"/>
</dbReference>
<sequence length="270" mass="29780">MTRRNILITGAGSGFGFILAKELSKTHTVIAVIRRVSDASALKKAGIQFIYQADITRTADKDRLCEELKKQFTAVDVLVNNAGFCQGGVTEALDDEDWAAQLQVNVVAQADITRRMLPYLRKSDQGKIIQMGSVSGITGLPGLGAYAASKFALRGWSESLRYELLPQGIYVTLLEISSYKTDIWGKSANGAKFSQQSYYENLENALKKHADQNASSSGDPFEILAYVKQIIKAEKPPFLLSVGRTAKLWKLGTVLLPRKILETLILYKTK</sequence>
<dbReference type="InterPro" id="IPR051911">
    <property type="entry name" value="SDR_oxidoreductase"/>
</dbReference>
<dbReference type="PRINTS" id="PR00081">
    <property type="entry name" value="GDHRDH"/>
</dbReference>
<dbReference type="PANTHER" id="PTHR43976">
    <property type="entry name" value="SHORT CHAIN DEHYDROGENASE"/>
    <property type="match status" value="1"/>
</dbReference>
<dbReference type="InterPro" id="IPR036291">
    <property type="entry name" value="NAD(P)-bd_dom_sf"/>
</dbReference>
<dbReference type="SUPFAM" id="SSF51735">
    <property type="entry name" value="NAD(P)-binding Rossmann-fold domains"/>
    <property type="match status" value="1"/>
</dbReference>
<organism evidence="4 5">
    <name type="scientific">Alkalicoccus daliensis</name>
    <dbReference type="NCBI Taxonomy" id="745820"/>
    <lineage>
        <taxon>Bacteria</taxon>
        <taxon>Bacillati</taxon>
        <taxon>Bacillota</taxon>
        <taxon>Bacilli</taxon>
        <taxon>Bacillales</taxon>
        <taxon>Bacillaceae</taxon>
        <taxon>Alkalicoccus</taxon>
    </lineage>
</organism>
<evidence type="ECO:0000256" key="2">
    <source>
        <dbReference type="ARBA" id="ARBA00023002"/>
    </source>
</evidence>
<reference evidence="5" key="1">
    <citation type="submission" date="2016-10" db="EMBL/GenBank/DDBJ databases">
        <authorList>
            <person name="Varghese N."/>
            <person name="Submissions S."/>
        </authorList>
    </citation>
    <scope>NUCLEOTIDE SEQUENCE [LARGE SCALE GENOMIC DNA]</scope>
    <source>
        <strain evidence="5">CGMCC 1.10369</strain>
    </source>
</reference>
<protein>
    <submittedName>
        <fullName evidence="4">Short-chain dehydrogenase</fullName>
    </submittedName>
</protein>
<dbReference type="EMBL" id="FNIL01000001">
    <property type="protein sequence ID" value="SDN33032.1"/>
    <property type="molecule type" value="Genomic_DNA"/>
</dbReference>
<dbReference type="AlphaFoldDB" id="A0A1H0AHG9"/>
<dbReference type="PANTHER" id="PTHR43976:SF16">
    <property type="entry name" value="SHORT-CHAIN DEHYDROGENASE_REDUCTASE FAMILY PROTEIN"/>
    <property type="match status" value="1"/>
</dbReference>
<evidence type="ECO:0000256" key="3">
    <source>
        <dbReference type="RuleBase" id="RU000363"/>
    </source>
</evidence>
<dbReference type="PROSITE" id="PS00061">
    <property type="entry name" value="ADH_SHORT"/>
    <property type="match status" value="1"/>
</dbReference>
<proteinExistence type="inferred from homology"/>
<dbReference type="Proteomes" id="UP000198778">
    <property type="component" value="Unassembled WGS sequence"/>
</dbReference>
<comment type="similarity">
    <text evidence="1 3">Belongs to the short-chain dehydrogenases/reductases (SDR) family.</text>
</comment>